<keyword evidence="3" id="KW-1185">Reference proteome</keyword>
<evidence type="ECO:0000313" key="2">
    <source>
        <dbReference type="EMBL" id="KYO25492.1"/>
    </source>
</evidence>
<protein>
    <submittedName>
        <fullName evidence="2">Uncharacterized protein</fullName>
    </submittedName>
</protein>
<dbReference type="AlphaFoldDB" id="A0A151MLU6"/>
<comment type="caution">
    <text evidence="2">The sequence shown here is derived from an EMBL/GenBank/DDBJ whole genome shotgun (WGS) entry which is preliminary data.</text>
</comment>
<feature type="region of interest" description="Disordered" evidence="1">
    <location>
        <begin position="1"/>
        <end position="36"/>
    </location>
</feature>
<gene>
    <name evidence="2" type="ORF">Y1Q_0000153</name>
</gene>
<accession>A0A151MLU6</accession>
<evidence type="ECO:0000256" key="1">
    <source>
        <dbReference type="SAM" id="MobiDB-lite"/>
    </source>
</evidence>
<dbReference type="EMBL" id="AKHW03005770">
    <property type="protein sequence ID" value="KYO25492.1"/>
    <property type="molecule type" value="Genomic_DNA"/>
</dbReference>
<organism evidence="2 3">
    <name type="scientific">Alligator mississippiensis</name>
    <name type="common">American alligator</name>
    <dbReference type="NCBI Taxonomy" id="8496"/>
    <lineage>
        <taxon>Eukaryota</taxon>
        <taxon>Metazoa</taxon>
        <taxon>Chordata</taxon>
        <taxon>Craniata</taxon>
        <taxon>Vertebrata</taxon>
        <taxon>Euteleostomi</taxon>
        <taxon>Archelosauria</taxon>
        <taxon>Archosauria</taxon>
        <taxon>Crocodylia</taxon>
        <taxon>Alligatoridae</taxon>
        <taxon>Alligatorinae</taxon>
        <taxon>Alligator</taxon>
    </lineage>
</organism>
<proteinExistence type="predicted"/>
<sequence length="131" mass="14241">MAPPSSMEWRPPSHPNRALQTTSTWPAATSPSASDWKGHETYTLLHHIAEVEGAKPQGRGHLLHTSKAPSERGNLIQVFSLSEIIPEGALQDRTITHVESSFSPVQGFCTAMYHSAGLQGRNPADHPLAWG</sequence>
<reference evidence="2 3" key="1">
    <citation type="journal article" date="2012" name="Genome Biol.">
        <title>Sequencing three crocodilian genomes to illuminate the evolution of archosaurs and amniotes.</title>
        <authorList>
            <person name="St John J.A."/>
            <person name="Braun E.L."/>
            <person name="Isberg S.R."/>
            <person name="Miles L.G."/>
            <person name="Chong A.Y."/>
            <person name="Gongora J."/>
            <person name="Dalzell P."/>
            <person name="Moran C."/>
            <person name="Bed'hom B."/>
            <person name="Abzhanov A."/>
            <person name="Burgess S.C."/>
            <person name="Cooksey A.M."/>
            <person name="Castoe T.A."/>
            <person name="Crawford N.G."/>
            <person name="Densmore L.D."/>
            <person name="Drew J.C."/>
            <person name="Edwards S.V."/>
            <person name="Faircloth B.C."/>
            <person name="Fujita M.K."/>
            <person name="Greenwold M.J."/>
            <person name="Hoffmann F.G."/>
            <person name="Howard J.M."/>
            <person name="Iguchi T."/>
            <person name="Janes D.E."/>
            <person name="Khan S.Y."/>
            <person name="Kohno S."/>
            <person name="de Koning A.J."/>
            <person name="Lance S.L."/>
            <person name="McCarthy F.M."/>
            <person name="McCormack J.E."/>
            <person name="Merchant M.E."/>
            <person name="Peterson D.G."/>
            <person name="Pollock D.D."/>
            <person name="Pourmand N."/>
            <person name="Raney B.J."/>
            <person name="Roessler K.A."/>
            <person name="Sanford J.R."/>
            <person name="Sawyer R.H."/>
            <person name="Schmidt C.J."/>
            <person name="Triplett E.W."/>
            <person name="Tuberville T.D."/>
            <person name="Venegas-Anaya M."/>
            <person name="Howard J.T."/>
            <person name="Jarvis E.D."/>
            <person name="Guillette L.J.Jr."/>
            <person name="Glenn T.C."/>
            <person name="Green R.E."/>
            <person name="Ray D.A."/>
        </authorList>
    </citation>
    <scope>NUCLEOTIDE SEQUENCE [LARGE SCALE GENOMIC DNA]</scope>
    <source>
        <strain evidence="2">KSC_2009_1</strain>
    </source>
</reference>
<dbReference type="Proteomes" id="UP000050525">
    <property type="component" value="Unassembled WGS sequence"/>
</dbReference>
<evidence type="ECO:0000313" key="3">
    <source>
        <dbReference type="Proteomes" id="UP000050525"/>
    </source>
</evidence>
<feature type="compositionally biased region" description="Low complexity" evidence="1">
    <location>
        <begin position="21"/>
        <end position="34"/>
    </location>
</feature>
<name>A0A151MLU6_ALLMI</name>